<organism evidence="1 2">
    <name type="scientific">Gordonia phage Soups</name>
    <dbReference type="NCBI Taxonomy" id="1838079"/>
    <lineage>
        <taxon>Viruses</taxon>
        <taxon>Duplodnaviria</taxon>
        <taxon>Heunggongvirae</taxon>
        <taxon>Uroviricota</taxon>
        <taxon>Caudoviricetes</taxon>
        <taxon>Soupsvirus</taxon>
        <taxon>Soupsvirus soups</taxon>
    </lineage>
</organism>
<dbReference type="Proteomes" id="UP000202160">
    <property type="component" value="Segment"/>
</dbReference>
<dbReference type="Pfam" id="PF09355">
    <property type="entry name" value="Phage_Gp19"/>
    <property type="match status" value="1"/>
</dbReference>
<dbReference type="InterPro" id="IPR018963">
    <property type="entry name" value="Mycophage_D29_Gp19"/>
</dbReference>
<reference evidence="1 2" key="1">
    <citation type="submission" date="2016-03" db="EMBL/GenBank/DDBJ databases">
        <authorList>
            <person name="Montgomery M.T."/>
            <person name="Guerrero C.A."/>
            <person name="Mavrich T.N."/>
            <person name="Pope W.H."/>
            <person name="Garlena R.A."/>
            <person name="Russell D.A."/>
            <person name="Jacobs-Sera D."/>
            <person name="Hendrix R.W."/>
            <person name="Hatfull G.F."/>
        </authorList>
    </citation>
    <scope>NUCLEOTIDE SEQUENCE [LARGE SCALE GENOMIC DNA]</scope>
</reference>
<gene>
    <name evidence="1" type="primary">20</name>
    <name evidence="1" type="ORF">PBI_SOUPS_20</name>
</gene>
<accession>A0A160DG37</accession>
<evidence type="ECO:0000313" key="2">
    <source>
        <dbReference type="Proteomes" id="UP000202160"/>
    </source>
</evidence>
<keyword evidence="2" id="KW-1185">Reference proteome</keyword>
<dbReference type="OrthoDB" id="14615at10239"/>
<sequence length="125" mass="14391">MAYATADDVTELWAKEPEPEVIKLIERRLKQVERMLRRRITNLDQRVILSETYKEDVIDIEADAVLRLVRNPEGYLSETDGNYTYQLHAALSTGKLEILDEEWETLGVRSTARFGVIVPTLVMPT</sequence>
<proteinExistence type="predicted"/>
<dbReference type="KEGG" id="vg:28378672"/>
<name>A0A160DG37_9CAUD</name>
<dbReference type="GeneID" id="28378672"/>
<protein>
    <submittedName>
        <fullName evidence="1">Head-to-tail adaptor</fullName>
    </submittedName>
</protein>
<evidence type="ECO:0000313" key="1">
    <source>
        <dbReference type="EMBL" id="ANA86955.1"/>
    </source>
</evidence>
<dbReference type="RefSeq" id="YP_009269318.1">
    <property type="nucleotide sequence ID" value="NC_030698.1"/>
</dbReference>
<dbReference type="EMBL" id="KU998249">
    <property type="protein sequence ID" value="ANA86955.1"/>
    <property type="molecule type" value="Genomic_DNA"/>
</dbReference>